<keyword evidence="2" id="KW-0175">Coiled coil</keyword>
<dbReference type="Proteomes" id="UP000215902">
    <property type="component" value="Unassembled WGS sequence"/>
</dbReference>
<evidence type="ECO:0000256" key="1">
    <source>
        <dbReference type="ARBA" id="ARBA00022722"/>
    </source>
</evidence>
<sequence length="1158" mass="127384">MDRLIPISIERAIKFVDKAKAKGENGASRATRLLRAMGLPPTAVSLRSKEALLRKVERERGNAVVLRRRHYEEVAAGKPSSYENYVKGDLDVPNVLLQELQQLSVTPKRDITGGEQQQSDDSDANNTDDAQAAATPGRGAAAAASATSAVSGMSIDEQLGVEAALKEIIDELRAQLLEKQQEQQRLERRLARRLPRKVVSHQLRRLHDRLDKAHDAALQQKRTILRLKEANRTLRSRLQQLNGNNAGLQKSKKQVGELRSHIHELHSSLDQASELLEEAAQGRGLATMEKRPSQGGMQFTNRVIETCVNLVLDCHVPVRYVSPCIRCVLSGLTSFDASPTVLPLPSKSLVASTAFSVGNCLAKASGLDSVLAASLANRPLTLMTDGTSKKGRHYAEYQIDTGLGANRTVCLSLREVEGGTAEVYFREFDASMDDLVYNYCALTLGDRSDEERQEMKSNVVMTLKFLMTDRHVVNKSLHLLLNDMRSQLADRQGAPAPPRMVALFCGMHVIVNLAGVADKALLDFEKCASLGPLGAAACAGFYPSKAESGAQRLIRTVCKAFHHLGSEQCGVFTSLESYLAIHDKPAFRMEDFRGNRLYVIFPNGGFLYRQKDVLSAFLSASEGKNRLLLAVEADLASGVLLAGCRALGLLDLLLIRPLWTLLRDSGVTLIDMNRHYETAHRWLQSVASADSVAPSVELQGPFPELAHSVLRDADAQTSWEALTTAEASLEENSLVGQALQVICAHMLVLLQREVADHLDGGRLRSLSTEDSAAAAQAPKDNVAGERMFAALDYSVQGKPHMRLLARESTVLFGQNRTADWLREKSEGEKDLILTRARALAPLMESRAARLATLNRERRQELMRRKLDERQRKKQQRAANLRNTISGVESYGGMWRTAEGMASNLASLQPAEQETAIKAQLRLHKCTKMVLPKDKSHLLNFSARGVRFSLAQLHQNLEEVLEILAQQTEAAQQSATPHSGSTLASEVREERVKSAVQAILSKASGPPAASTVKKAKPPNASVQRGRGRGRGKGHQREGGRGRGRGRGARPSATVSSDEASADAQPDSTQSGLPRLYAGLRIEMLFAYVDEDSDVADYEEWNAGYIIRQVPTPGLSRDVLDQRFLVEFDDFPGKPVPYDLYRDYIRGDLRILANDWDSDD</sequence>
<dbReference type="OrthoDB" id="6414146at2759"/>
<feature type="coiled-coil region" evidence="2">
    <location>
        <begin position="224"/>
        <end position="251"/>
    </location>
</feature>
<dbReference type="GO" id="GO:0000175">
    <property type="term" value="F:3'-5'-RNA exonuclease activity"/>
    <property type="evidence" value="ECO:0007669"/>
    <property type="project" value="InterPro"/>
</dbReference>
<evidence type="ECO:0000313" key="5">
    <source>
        <dbReference type="Proteomes" id="UP000215902"/>
    </source>
</evidence>
<feature type="region of interest" description="Disordered" evidence="3">
    <location>
        <begin position="106"/>
        <end position="139"/>
    </location>
</feature>
<name>A0A267GMU5_9PLAT</name>
<feature type="compositionally biased region" description="Low complexity" evidence="3">
    <location>
        <begin position="124"/>
        <end position="139"/>
    </location>
</feature>
<dbReference type="PANTHER" id="PTHR11046:SF25">
    <property type="match status" value="1"/>
</dbReference>
<reference evidence="4 5" key="1">
    <citation type="submission" date="2017-06" db="EMBL/GenBank/DDBJ databases">
        <title>A platform for efficient transgenesis in Macrostomum lignano, a flatworm model organism for stem cell research.</title>
        <authorList>
            <person name="Berezikov E."/>
        </authorList>
    </citation>
    <scope>NUCLEOTIDE SEQUENCE [LARGE SCALE GENOMIC DNA]</scope>
    <source>
        <strain evidence="4">DV1</strain>
        <tissue evidence="4">Whole organism</tissue>
    </source>
</reference>
<proteinExistence type="predicted"/>
<keyword evidence="1" id="KW-0378">Hydrolase</keyword>
<evidence type="ECO:0000256" key="3">
    <source>
        <dbReference type="SAM" id="MobiDB-lite"/>
    </source>
</evidence>
<comment type="caution">
    <text evidence="4">The sequence shown here is derived from an EMBL/GenBank/DDBJ whole genome shotgun (WGS) entry which is preliminary data.</text>
</comment>
<keyword evidence="5" id="KW-1185">Reference proteome</keyword>
<feature type="coiled-coil region" evidence="2">
    <location>
        <begin position="162"/>
        <end position="189"/>
    </location>
</feature>
<dbReference type="EMBL" id="NIVC01000237">
    <property type="protein sequence ID" value="PAA87338.1"/>
    <property type="molecule type" value="Genomic_DNA"/>
</dbReference>
<dbReference type="PANTHER" id="PTHR11046">
    <property type="entry name" value="OLIGORIBONUCLEASE, MITOCHONDRIAL"/>
    <property type="match status" value="1"/>
</dbReference>
<dbReference type="InterPro" id="IPR022894">
    <property type="entry name" value="Oligoribonuclease"/>
</dbReference>
<feature type="region of interest" description="Disordered" evidence="3">
    <location>
        <begin position="1001"/>
        <end position="1070"/>
    </location>
</feature>
<dbReference type="AlphaFoldDB" id="A0A267GMU5"/>
<accession>A0A267GMU5</accession>
<gene>
    <name evidence="4" type="ORF">BOX15_Mlig034495g3</name>
</gene>
<evidence type="ECO:0000313" key="4">
    <source>
        <dbReference type="EMBL" id="PAA87338.1"/>
    </source>
</evidence>
<evidence type="ECO:0000256" key="2">
    <source>
        <dbReference type="SAM" id="Coils"/>
    </source>
</evidence>
<keyword evidence="1" id="KW-0540">Nuclease</keyword>
<organism evidence="4 5">
    <name type="scientific">Macrostomum lignano</name>
    <dbReference type="NCBI Taxonomy" id="282301"/>
    <lineage>
        <taxon>Eukaryota</taxon>
        <taxon>Metazoa</taxon>
        <taxon>Spiralia</taxon>
        <taxon>Lophotrochozoa</taxon>
        <taxon>Platyhelminthes</taxon>
        <taxon>Rhabditophora</taxon>
        <taxon>Macrostomorpha</taxon>
        <taxon>Macrostomida</taxon>
        <taxon>Macrostomidae</taxon>
        <taxon>Macrostomum</taxon>
    </lineage>
</organism>
<protein>
    <submittedName>
        <fullName evidence="4">Uncharacterized protein</fullName>
    </submittedName>
</protein>